<dbReference type="CDD" id="cd11579">
    <property type="entry name" value="Glyco_tran_WbsX"/>
    <property type="match status" value="1"/>
</dbReference>
<evidence type="ECO:0000313" key="1">
    <source>
        <dbReference type="EMBL" id="MDQ0104303.1"/>
    </source>
</evidence>
<protein>
    <recommendedName>
        <fullName evidence="3">Glycosyl transferase family WbsX</fullName>
    </recommendedName>
</protein>
<dbReference type="PANTHER" id="PTHR41244">
    <property type="entry name" value="RHAMNAN SYNTHESIS F"/>
    <property type="match status" value="1"/>
</dbReference>
<dbReference type="Pfam" id="PF14307">
    <property type="entry name" value="Glyco_tran_WbsX"/>
    <property type="match status" value="1"/>
</dbReference>
<dbReference type="InterPro" id="IPR032719">
    <property type="entry name" value="WbsX"/>
</dbReference>
<proteinExistence type="predicted"/>
<dbReference type="RefSeq" id="WP_306879507.1">
    <property type="nucleotide sequence ID" value="NZ_JAUSSW010000015.1"/>
</dbReference>
<organism evidence="1 2">
    <name type="scientific">Paenarthrobacter nicotinovorans</name>
    <name type="common">Arthrobacter nicotinovorans</name>
    <dbReference type="NCBI Taxonomy" id="29320"/>
    <lineage>
        <taxon>Bacteria</taxon>
        <taxon>Bacillati</taxon>
        <taxon>Actinomycetota</taxon>
        <taxon>Actinomycetes</taxon>
        <taxon>Micrococcales</taxon>
        <taxon>Micrococcaceae</taxon>
        <taxon>Paenarthrobacter</taxon>
    </lineage>
</organism>
<gene>
    <name evidence="1" type="ORF">J2T10_003977</name>
</gene>
<dbReference type="Gene3D" id="3.20.20.80">
    <property type="entry name" value="Glycosidases"/>
    <property type="match status" value="1"/>
</dbReference>
<dbReference type="Proteomes" id="UP001244563">
    <property type="component" value="Unassembled WGS sequence"/>
</dbReference>
<accession>A0ABT9TRI8</accession>
<evidence type="ECO:0008006" key="3">
    <source>
        <dbReference type="Google" id="ProtNLM"/>
    </source>
</evidence>
<name>A0ABT9TRI8_PAENI</name>
<dbReference type="EMBL" id="JAUSSW010000015">
    <property type="protein sequence ID" value="MDQ0104303.1"/>
    <property type="molecule type" value="Genomic_DNA"/>
</dbReference>
<comment type="caution">
    <text evidence="1">The sequence shown here is derived from an EMBL/GenBank/DDBJ whole genome shotgun (WGS) entry which is preliminary data.</text>
</comment>
<evidence type="ECO:0000313" key="2">
    <source>
        <dbReference type="Proteomes" id="UP001244563"/>
    </source>
</evidence>
<reference evidence="1 2" key="1">
    <citation type="submission" date="2023-07" db="EMBL/GenBank/DDBJ databases">
        <title>Sorghum-associated microbial communities from plants grown in Nebraska, USA.</title>
        <authorList>
            <person name="Schachtman D."/>
        </authorList>
    </citation>
    <scope>NUCLEOTIDE SEQUENCE [LARGE SCALE GENOMIC DNA]</scope>
    <source>
        <strain evidence="1 2">CC523</strain>
    </source>
</reference>
<sequence length="391" mass="44078">MSQRDVNIAAYYFPNYHVDPRNEKWHGEGWTEWELMKQAGPRFAGHQQPRVPLRGFEDEADPVVMEDKITLATSHGVDAFIFDWYWYSDHPYLERPLEEAFMPAAANHGMKFAVMWANHDWTNIHPWKSATPATNLELGTVDADQFTAATDYIVEKYFSHPAYLEVDGRPYLSIYSLSTLLDGLGGIGPTKAALDGLRARAARAGHPAIHLNATVRDKPVLPQDGISLDEETLINQLGFDSVTSYVWVHHHQMPKLQTPYPEMLEQAEKGWTALAGRFDVPYFPNVTVGWDPSPRTVQSDRYNPELGYPHTNIISDATPENFGLALEKARIFVEKTGVRLVTINAWNEWTEGSYLEPDTLHGAGHLEQIRRVFGSVPGPELAGASTQNRLK</sequence>
<dbReference type="PANTHER" id="PTHR41244:SF1">
    <property type="entry name" value="GLYCOSYLTRANSFERASE"/>
    <property type="match status" value="1"/>
</dbReference>
<keyword evidence="2" id="KW-1185">Reference proteome</keyword>